<dbReference type="InterPro" id="IPR031476">
    <property type="entry name" value="DUF4686"/>
</dbReference>
<organism evidence="3 4">
    <name type="scientific">Oryzias latipes</name>
    <name type="common">Japanese rice fish</name>
    <name type="synonym">Japanese killifish</name>
    <dbReference type="NCBI Taxonomy" id="8090"/>
    <lineage>
        <taxon>Eukaryota</taxon>
        <taxon>Metazoa</taxon>
        <taxon>Chordata</taxon>
        <taxon>Craniata</taxon>
        <taxon>Vertebrata</taxon>
        <taxon>Euteleostomi</taxon>
        <taxon>Actinopterygii</taxon>
        <taxon>Neopterygii</taxon>
        <taxon>Teleostei</taxon>
        <taxon>Neoteleostei</taxon>
        <taxon>Acanthomorphata</taxon>
        <taxon>Ovalentaria</taxon>
        <taxon>Atherinomorphae</taxon>
        <taxon>Beloniformes</taxon>
        <taxon>Adrianichthyidae</taxon>
        <taxon>Oryziinae</taxon>
        <taxon>Oryzias</taxon>
    </lineage>
</organism>
<feature type="coiled-coil region" evidence="1">
    <location>
        <begin position="225"/>
        <end position="340"/>
    </location>
</feature>
<protein>
    <recommendedName>
        <fullName evidence="5">Coiled-coil domain containing 30</fullName>
    </recommendedName>
</protein>
<evidence type="ECO:0000256" key="2">
    <source>
        <dbReference type="SAM" id="MobiDB-lite"/>
    </source>
</evidence>
<sequence>MAETEELQQISMWFSEEGLSPDASSEAQLCFLWRSFQQTTSHLSAVSKDLEAHRSQHSAELAEVRKSLEQIRIFTEQKKELAQEIQDENDELREQLQLFMSHQDAQMSEVAKMLYNEGLTELIPSSPSEQVAYLLVERASLLGKSEDPDKLTVDGKPSNSVEAEALRVCQSSHKRAPRHLQSKWKKIFGFQKGPQSKHIISEEKRPLTGQDSSLEKECCRLERDLEEGSRRLAMAHNEIRRLTDQLESAHFTQRLYEPELESAQKEVEQLRYEVEKLKKYEMVELRKAKELNDRLDLEIRTLRNRVRSLDAEKRSLQQTVASLQGELRRDENSLQDQEDTEMLEIERLEPAKCGRIFTRDKPTGPTQQLMDKEKTPMDKGNLALILAKICSKESHLQHQRHLQEKRQVSHPDKSVIIQEDTTSKTENKEVQTDLCQENAQSKVCPNCQVECETLKKEICETLQCLDKQRSKYHNAREKHKERLRLAKQVFDDETKWRDERIKSLEHDLSLCSHSLAKEKEFVLCISLQNEKLLVEKRELLEELTEEEHKKNTKLTAALSKSRVDFLEMENKEMGHRIAHLSKHLERSLQTSQPLDLTEEPRKTSQHIPASLPEFTLRVMPSEESENQDLSDSIQATTAKQTDTTASSHRSTAELSYLNVTIMQRFSDLPNPP</sequence>
<dbReference type="AlphaFoldDB" id="A0A3P9MM82"/>
<dbReference type="InterPro" id="IPR052825">
    <property type="entry name" value="CCD-Prefoldin_beta-like"/>
</dbReference>
<dbReference type="PANTHER" id="PTHR34479">
    <property type="entry name" value="COILED-COIL DOMAIN-CONTAINING PROTEIN 30"/>
    <property type="match status" value="1"/>
</dbReference>
<accession>A0A3P9MM82</accession>
<dbReference type="PANTHER" id="PTHR34479:SF1">
    <property type="entry name" value="COILED-COIL DOMAIN-CONTAINING PROTEIN 30"/>
    <property type="match status" value="1"/>
</dbReference>
<dbReference type="Pfam" id="PF15742">
    <property type="entry name" value="DUF4686"/>
    <property type="match status" value="1"/>
</dbReference>
<reference key="1">
    <citation type="journal article" date="2007" name="Nature">
        <title>The medaka draft genome and insights into vertebrate genome evolution.</title>
        <authorList>
            <person name="Kasahara M."/>
            <person name="Naruse K."/>
            <person name="Sasaki S."/>
            <person name="Nakatani Y."/>
            <person name="Qu W."/>
            <person name="Ahsan B."/>
            <person name="Yamada T."/>
            <person name="Nagayasu Y."/>
            <person name="Doi K."/>
            <person name="Kasai Y."/>
            <person name="Jindo T."/>
            <person name="Kobayashi D."/>
            <person name="Shimada A."/>
            <person name="Toyoda A."/>
            <person name="Kuroki Y."/>
            <person name="Fujiyama A."/>
            <person name="Sasaki T."/>
            <person name="Shimizu A."/>
            <person name="Asakawa S."/>
            <person name="Shimizu N."/>
            <person name="Hashimoto S."/>
            <person name="Yang J."/>
            <person name="Lee Y."/>
            <person name="Matsushima K."/>
            <person name="Sugano S."/>
            <person name="Sakaizumi M."/>
            <person name="Narita T."/>
            <person name="Ohishi K."/>
            <person name="Haga S."/>
            <person name="Ohta F."/>
            <person name="Nomoto H."/>
            <person name="Nogata K."/>
            <person name="Morishita T."/>
            <person name="Endo T."/>
            <person name="Shin-I T."/>
            <person name="Takeda H."/>
            <person name="Morishita S."/>
            <person name="Kohara Y."/>
        </authorList>
    </citation>
    <scope>NUCLEOTIDE SEQUENCE [LARGE SCALE GENOMIC DNA]</scope>
    <source>
        <strain>Hd-rR</strain>
    </source>
</reference>
<proteinExistence type="predicted"/>
<dbReference type="Ensembl" id="ENSORLT00020028298.1">
    <property type="protein sequence ID" value="ENSORLP00020033971.1"/>
    <property type="gene ID" value="ENSORLG00020020230.1"/>
</dbReference>
<keyword evidence="1" id="KW-0175">Coiled coil</keyword>
<name>A0A3P9MM82_ORYLA</name>
<reference evidence="3" key="4">
    <citation type="submission" date="2025-09" db="UniProtKB">
        <authorList>
            <consortium name="Ensembl"/>
        </authorList>
    </citation>
    <scope>IDENTIFICATION</scope>
    <source>
        <strain evidence="3">HNI</strain>
    </source>
</reference>
<feature type="coiled-coil region" evidence="1">
    <location>
        <begin position="64"/>
        <end position="102"/>
    </location>
</feature>
<evidence type="ECO:0000256" key="1">
    <source>
        <dbReference type="SAM" id="Coils"/>
    </source>
</evidence>
<evidence type="ECO:0008006" key="5">
    <source>
        <dbReference type="Google" id="ProtNLM"/>
    </source>
</evidence>
<reference evidence="3 4" key="2">
    <citation type="submission" date="2017-04" db="EMBL/GenBank/DDBJ databases">
        <title>CpG methylation of centromeres and impact of large insertions on vertebrate speciation.</title>
        <authorList>
            <person name="Ichikawa K."/>
            <person name="Yoshimura J."/>
            <person name="Morishita S."/>
        </authorList>
    </citation>
    <scope>NUCLEOTIDE SEQUENCE</scope>
    <source>
        <strain evidence="3 4">HNI</strain>
    </source>
</reference>
<feature type="region of interest" description="Disordered" evidence="2">
    <location>
        <begin position="621"/>
        <end position="651"/>
    </location>
</feature>
<evidence type="ECO:0000313" key="3">
    <source>
        <dbReference type="Ensembl" id="ENSORLP00020033971.1"/>
    </source>
</evidence>
<feature type="compositionally biased region" description="Low complexity" evidence="2">
    <location>
        <begin position="634"/>
        <end position="645"/>
    </location>
</feature>
<evidence type="ECO:0000313" key="4">
    <source>
        <dbReference type="Proteomes" id="UP000265180"/>
    </source>
</evidence>
<reference evidence="3" key="3">
    <citation type="submission" date="2025-08" db="UniProtKB">
        <authorList>
            <consortium name="Ensembl"/>
        </authorList>
    </citation>
    <scope>IDENTIFICATION</scope>
    <source>
        <strain evidence="3">HNI</strain>
    </source>
</reference>
<dbReference type="Proteomes" id="UP000265180">
    <property type="component" value="Chromosome 5"/>
</dbReference>